<dbReference type="AlphaFoldDB" id="A0A5M3XMT4"/>
<accession>A0A5M3XMT4</accession>
<evidence type="ECO:0000256" key="1">
    <source>
        <dbReference type="SAM" id="MobiDB-lite"/>
    </source>
</evidence>
<feature type="region of interest" description="Disordered" evidence="1">
    <location>
        <begin position="64"/>
        <end position="95"/>
    </location>
</feature>
<organism evidence="2 3">
    <name type="scientific">Acrocarpospora pleiomorpha</name>
    <dbReference type="NCBI Taxonomy" id="90975"/>
    <lineage>
        <taxon>Bacteria</taxon>
        <taxon>Bacillati</taxon>
        <taxon>Actinomycetota</taxon>
        <taxon>Actinomycetes</taxon>
        <taxon>Streptosporangiales</taxon>
        <taxon>Streptosporangiaceae</taxon>
        <taxon>Acrocarpospora</taxon>
    </lineage>
</organism>
<proteinExistence type="predicted"/>
<dbReference type="EMBL" id="BLAF01000016">
    <property type="protein sequence ID" value="GES20463.1"/>
    <property type="molecule type" value="Genomic_DNA"/>
</dbReference>
<dbReference type="RefSeq" id="WP_344317276.1">
    <property type="nucleotide sequence ID" value="NZ_BAAAHM010000021.1"/>
</dbReference>
<keyword evidence="3" id="KW-1185">Reference proteome</keyword>
<feature type="compositionally biased region" description="Basic and acidic residues" evidence="1">
    <location>
        <begin position="64"/>
        <end position="75"/>
    </location>
</feature>
<reference evidence="2 3" key="1">
    <citation type="submission" date="2019-10" db="EMBL/GenBank/DDBJ databases">
        <title>Whole genome shotgun sequence of Acrocarpospora pleiomorpha NBRC 16267.</title>
        <authorList>
            <person name="Ichikawa N."/>
            <person name="Kimura A."/>
            <person name="Kitahashi Y."/>
            <person name="Komaki H."/>
            <person name="Oguchi A."/>
        </authorList>
    </citation>
    <scope>NUCLEOTIDE SEQUENCE [LARGE SCALE GENOMIC DNA]</scope>
    <source>
        <strain evidence="2 3">NBRC 16267</strain>
    </source>
</reference>
<evidence type="ECO:0000313" key="3">
    <source>
        <dbReference type="Proteomes" id="UP000377595"/>
    </source>
</evidence>
<name>A0A5M3XMT4_9ACTN</name>
<evidence type="ECO:0000313" key="2">
    <source>
        <dbReference type="EMBL" id="GES20463.1"/>
    </source>
</evidence>
<dbReference type="Proteomes" id="UP000377595">
    <property type="component" value="Unassembled WGS sequence"/>
</dbReference>
<comment type="caution">
    <text evidence="2">The sequence shown here is derived from an EMBL/GenBank/DDBJ whole genome shotgun (WGS) entry which is preliminary data.</text>
</comment>
<sequence>MFVLANQEHGPQLCAAIDFSFPPKCGGPDIAGWDWNAVEHSEKGGVRWGDYRVVGTWDGEKLTLTEPPRTAERPDSPPNRSRFASPCPEPSGGWRAVTPAKATDEAREAAITRAKKLPGYAGSWLDQSYLDEIEGYDSRDYRFVERYANDPKRLVLNLRFTGDVTTREPAIRELWGGPLCLSQAQHTKKELQIFQQRAFKEIKGVFSGWVDEPKGQVEIGVWLATPELQHEVDEKYGKGLVVLHSFLRPVGS</sequence>
<gene>
    <name evidence="2" type="ORF">Aple_033590</name>
</gene>
<protein>
    <submittedName>
        <fullName evidence="2">Uncharacterized protein</fullName>
    </submittedName>
</protein>